<sequence>MKHVPFLSRKIHHLNLTSRQHFHLEDFTPGGLRGVLLSTPPPFLSENRIVGYYAVVLIKSRDLMPVSWELERLFPFLGSFLLNEITAVYYRTQQVASGGGREIMGVGALYEIS</sequence>
<accession>A0AAV4NTJ8</accession>
<evidence type="ECO:0000313" key="2">
    <source>
        <dbReference type="Proteomes" id="UP001054945"/>
    </source>
</evidence>
<gene>
    <name evidence="1" type="ORF">CEXT_754531</name>
</gene>
<organism evidence="1 2">
    <name type="scientific">Caerostris extrusa</name>
    <name type="common">Bark spider</name>
    <name type="synonym">Caerostris bankana</name>
    <dbReference type="NCBI Taxonomy" id="172846"/>
    <lineage>
        <taxon>Eukaryota</taxon>
        <taxon>Metazoa</taxon>
        <taxon>Ecdysozoa</taxon>
        <taxon>Arthropoda</taxon>
        <taxon>Chelicerata</taxon>
        <taxon>Arachnida</taxon>
        <taxon>Araneae</taxon>
        <taxon>Araneomorphae</taxon>
        <taxon>Entelegynae</taxon>
        <taxon>Araneoidea</taxon>
        <taxon>Araneidae</taxon>
        <taxon>Caerostris</taxon>
    </lineage>
</organism>
<dbReference type="EMBL" id="BPLR01021263">
    <property type="protein sequence ID" value="GIX87739.1"/>
    <property type="molecule type" value="Genomic_DNA"/>
</dbReference>
<keyword evidence="2" id="KW-1185">Reference proteome</keyword>
<name>A0AAV4NTJ8_CAEEX</name>
<protein>
    <submittedName>
        <fullName evidence="1">Uncharacterized protein</fullName>
    </submittedName>
</protein>
<reference evidence="1 2" key="1">
    <citation type="submission" date="2021-06" db="EMBL/GenBank/DDBJ databases">
        <title>Caerostris extrusa draft genome.</title>
        <authorList>
            <person name="Kono N."/>
            <person name="Arakawa K."/>
        </authorList>
    </citation>
    <scope>NUCLEOTIDE SEQUENCE [LARGE SCALE GENOMIC DNA]</scope>
</reference>
<proteinExistence type="predicted"/>
<comment type="caution">
    <text evidence="1">The sequence shown here is derived from an EMBL/GenBank/DDBJ whole genome shotgun (WGS) entry which is preliminary data.</text>
</comment>
<dbReference type="AlphaFoldDB" id="A0AAV4NTJ8"/>
<dbReference type="Proteomes" id="UP001054945">
    <property type="component" value="Unassembled WGS sequence"/>
</dbReference>
<evidence type="ECO:0000313" key="1">
    <source>
        <dbReference type="EMBL" id="GIX87739.1"/>
    </source>
</evidence>